<feature type="binding site" evidence="1">
    <location>
        <position position="94"/>
    </location>
    <ligand>
        <name>L-histidine</name>
        <dbReference type="ChEBI" id="CHEBI:57595"/>
    </ligand>
</feature>
<feature type="domain" description="Class II Histidinyl-tRNA synthetase (HisRS)-like catalytic core" evidence="2">
    <location>
        <begin position="239"/>
        <end position="352"/>
    </location>
</feature>
<keyword evidence="4" id="KW-1185">Reference proteome</keyword>
<name>A0A2V2L842_9RHOB</name>
<dbReference type="RefSeq" id="WP_109812523.1">
    <property type="nucleotide sequence ID" value="NZ_QGKU01000048.1"/>
</dbReference>
<feature type="binding site" evidence="1">
    <location>
        <position position="305"/>
    </location>
    <ligand>
        <name>L-histidine</name>
        <dbReference type="ChEBI" id="CHEBI:57595"/>
    </ligand>
</feature>
<reference evidence="3 4" key="1">
    <citation type="submission" date="2018-05" db="EMBL/GenBank/DDBJ databases">
        <title>Rhodobacteraceae gen. nov., sp. nov. isolated from sea water.</title>
        <authorList>
            <person name="Ren Y."/>
        </authorList>
    </citation>
    <scope>NUCLEOTIDE SEQUENCE [LARGE SCALE GENOMIC DNA]</scope>
    <source>
        <strain evidence="3 4">TG-679</strain>
    </source>
</reference>
<dbReference type="Proteomes" id="UP000245680">
    <property type="component" value="Unassembled WGS sequence"/>
</dbReference>
<dbReference type="PIRSF" id="PIRSF001549">
    <property type="entry name" value="His-tRNA_synth"/>
    <property type="match status" value="1"/>
</dbReference>
<dbReference type="GO" id="GO:0005737">
    <property type="term" value="C:cytoplasm"/>
    <property type="evidence" value="ECO:0007669"/>
    <property type="project" value="InterPro"/>
</dbReference>
<keyword evidence="3" id="KW-0328">Glycosyltransferase</keyword>
<dbReference type="PANTHER" id="PTHR43707">
    <property type="entry name" value="HISTIDYL-TRNA SYNTHETASE"/>
    <property type="match status" value="1"/>
</dbReference>
<evidence type="ECO:0000313" key="4">
    <source>
        <dbReference type="Proteomes" id="UP000245680"/>
    </source>
</evidence>
<dbReference type="OrthoDB" id="9797914at2"/>
<dbReference type="Pfam" id="PF13393">
    <property type="entry name" value="tRNA-synt_His"/>
    <property type="match status" value="2"/>
</dbReference>
<dbReference type="InterPro" id="IPR004516">
    <property type="entry name" value="HisRS/HisZ"/>
</dbReference>
<feature type="binding site" evidence="1">
    <location>
        <begin position="310"/>
        <end position="311"/>
    </location>
    <ligand>
        <name>L-histidine</name>
        <dbReference type="ChEBI" id="CHEBI:57595"/>
    </ligand>
</feature>
<sequence length="369" mass="39408">MNRLPKAEVRAEALRLRARFEAAGATPVDPAVLQPAATLLDLYGEDIRARAYVTADPLRGEQMLRPDFTVPVVQEHMAGGADPARYTYAGVVFRKQENDETRPNEYFQVGLEIFDGADPEGADAEVFAAIADALSGLAVKPATGDIGITRAALAGLSLSDDRRAALMRHLWRPRRFRALIDQFAGRKPTAPHRKALLATMAAGGDPLAGAGTMIGLRSADEIRARLDRIARDADQPPLPAAEVDLLDQVTGMKDMAPAALERLRDIAVDLPPLGPATTRLARRLDALDARGIDVGTLPFEAGFGRTTLEYYDGFVFGFTVPGRPDLPPVATGGRYDALTRLLGRGAAIPAVGGIIRPEIALHLRGGASG</sequence>
<dbReference type="GO" id="GO:0016757">
    <property type="term" value="F:glycosyltransferase activity"/>
    <property type="evidence" value="ECO:0007669"/>
    <property type="project" value="UniProtKB-KW"/>
</dbReference>
<dbReference type="GO" id="GO:0006427">
    <property type="term" value="P:histidyl-tRNA aminoacylation"/>
    <property type="evidence" value="ECO:0007669"/>
    <property type="project" value="TreeGrafter"/>
</dbReference>
<dbReference type="PANTHER" id="PTHR43707:SF1">
    <property type="entry name" value="HISTIDINE--TRNA LIGASE, MITOCHONDRIAL-RELATED"/>
    <property type="match status" value="1"/>
</dbReference>
<feature type="binding site" evidence="1">
    <location>
        <begin position="67"/>
        <end position="69"/>
    </location>
    <ligand>
        <name>L-histidine</name>
        <dbReference type="ChEBI" id="CHEBI:57595"/>
    </ligand>
</feature>
<feature type="binding site" evidence="1">
    <location>
        <position position="112"/>
    </location>
    <ligand>
        <name>L-histidine</name>
        <dbReference type="ChEBI" id="CHEBI:57595"/>
    </ligand>
</feature>
<accession>A0A2V2L842</accession>
<comment type="caution">
    <text evidence="3">The sequence shown here is derived from an EMBL/GenBank/DDBJ whole genome shotgun (WGS) entry which is preliminary data.</text>
</comment>
<evidence type="ECO:0000256" key="1">
    <source>
        <dbReference type="PIRSR" id="PIRSR001549-1"/>
    </source>
</evidence>
<gene>
    <name evidence="3" type="ORF">DKT77_15165</name>
</gene>
<keyword evidence="3" id="KW-0808">Transferase</keyword>
<feature type="domain" description="Class II Histidinyl-tRNA synthetase (HisRS)-like catalytic core" evidence="2">
    <location>
        <begin position="14"/>
        <end position="233"/>
    </location>
</feature>
<dbReference type="Gene3D" id="3.30.930.10">
    <property type="entry name" value="Bira Bifunctional Protein, Domain 2"/>
    <property type="match status" value="1"/>
</dbReference>
<dbReference type="InterPro" id="IPR045864">
    <property type="entry name" value="aa-tRNA-synth_II/BPL/LPL"/>
</dbReference>
<protein>
    <submittedName>
        <fullName evidence="3">ATP phosphoribosyltransferase regulatory subunit</fullName>
    </submittedName>
</protein>
<proteinExistence type="predicted"/>
<dbReference type="InterPro" id="IPR041715">
    <property type="entry name" value="HisRS-like_core"/>
</dbReference>
<dbReference type="AlphaFoldDB" id="A0A2V2L842"/>
<dbReference type="NCBIfam" id="NF008952">
    <property type="entry name" value="PRK12295.1-5"/>
    <property type="match status" value="1"/>
</dbReference>
<dbReference type="EMBL" id="QGKU01000048">
    <property type="protein sequence ID" value="PWR01482.1"/>
    <property type="molecule type" value="Genomic_DNA"/>
</dbReference>
<organism evidence="3 4">
    <name type="scientific">Meridianimarinicoccus roseus</name>
    <dbReference type="NCBI Taxonomy" id="2072018"/>
    <lineage>
        <taxon>Bacteria</taxon>
        <taxon>Pseudomonadati</taxon>
        <taxon>Pseudomonadota</taxon>
        <taxon>Alphaproteobacteria</taxon>
        <taxon>Rhodobacterales</taxon>
        <taxon>Paracoccaceae</taxon>
        <taxon>Meridianimarinicoccus</taxon>
    </lineage>
</organism>
<feature type="binding site" evidence="1">
    <location>
        <position position="108"/>
    </location>
    <ligand>
        <name>L-histidine</name>
        <dbReference type="ChEBI" id="CHEBI:57595"/>
    </ligand>
</feature>
<dbReference type="GO" id="GO:0004821">
    <property type="term" value="F:histidine-tRNA ligase activity"/>
    <property type="evidence" value="ECO:0007669"/>
    <property type="project" value="TreeGrafter"/>
</dbReference>
<evidence type="ECO:0000313" key="3">
    <source>
        <dbReference type="EMBL" id="PWR01482.1"/>
    </source>
</evidence>
<dbReference type="SUPFAM" id="SSF55681">
    <property type="entry name" value="Class II aaRS and biotin synthetases"/>
    <property type="match status" value="1"/>
</dbReference>
<evidence type="ECO:0000259" key="2">
    <source>
        <dbReference type="Pfam" id="PF13393"/>
    </source>
</evidence>